<dbReference type="STRING" id="133381.A0A2T9Z7B8"/>
<gene>
    <name evidence="2" type="ORF">BB560_005135</name>
</gene>
<comment type="caution">
    <text evidence="2">The sequence shown here is derived from an EMBL/GenBank/DDBJ whole genome shotgun (WGS) entry which is preliminary data.</text>
</comment>
<dbReference type="EMBL" id="MBFS01001949">
    <property type="protein sequence ID" value="PVV00480.1"/>
    <property type="molecule type" value="Genomic_DNA"/>
</dbReference>
<protein>
    <submittedName>
        <fullName evidence="2">Uncharacterized protein</fullName>
    </submittedName>
</protein>
<keyword evidence="3" id="KW-1185">Reference proteome</keyword>
<sequence length="194" mass="21668">MRIPIFVFFLLFCQLSIRAQNNTDSNTNQTIPILIVATPPALPVTLFEIGSVVKLAWNFDNSVGNIGDLPVSIKGQMPNRPEYTDPVTRLPRTWDVASNVTSLTANWDTNTQVPQGIRLQADSGYILWFYDGSIGYSNNTSRLRQLTFSLYNSNYDDTNTGVPRGYIANSSSFMKPSFFAVLLSTLVAFSFLYV</sequence>
<feature type="signal peptide" evidence="1">
    <location>
        <begin position="1"/>
        <end position="19"/>
    </location>
</feature>
<dbReference type="OrthoDB" id="2435509at2759"/>
<reference evidence="2 3" key="1">
    <citation type="journal article" date="2018" name="MBio">
        <title>Comparative Genomics Reveals the Core Gene Toolbox for the Fungus-Insect Symbiosis.</title>
        <authorList>
            <person name="Wang Y."/>
            <person name="Stata M."/>
            <person name="Wang W."/>
            <person name="Stajich J.E."/>
            <person name="White M.M."/>
            <person name="Moncalvo J.M."/>
        </authorList>
    </citation>
    <scope>NUCLEOTIDE SEQUENCE [LARGE SCALE GENOMIC DNA]</scope>
    <source>
        <strain evidence="2 3">SC-DP-2</strain>
    </source>
</reference>
<dbReference type="Proteomes" id="UP000245609">
    <property type="component" value="Unassembled WGS sequence"/>
</dbReference>
<dbReference type="AlphaFoldDB" id="A0A2T9Z7B8"/>
<evidence type="ECO:0000256" key="1">
    <source>
        <dbReference type="SAM" id="SignalP"/>
    </source>
</evidence>
<evidence type="ECO:0000313" key="2">
    <source>
        <dbReference type="EMBL" id="PVV00480.1"/>
    </source>
</evidence>
<evidence type="ECO:0000313" key="3">
    <source>
        <dbReference type="Proteomes" id="UP000245609"/>
    </source>
</evidence>
<accession>A0A2T9Z7B8</accession>
<keyword evidence="1" id="KW-0732">Signal</keyword>
<proteinExistence type="predicted"/>
<organism evidence="2 3">
    <name type="scientific">Smittium megazygosporum</name>
    <dbReference type="NCBI Taxonomy" id="133381"/>
    <lineage>
        <taxon>Eukaryota</taxon>
        <taxon>Fungi</taxon>
        <taxon>Fungi incertae sedis</taxon>
        <taxon>Zoopagomycota</taxon>
        <taxon>Kickxellomycotina</taxon>
        <taxon>Harpellomycetes</taxon>
        <taxon>Harpellales</taxon>
        <taxon>Legeriomycetaceae</taxon>
        <taxon>Smittium</taxon>
    </lineage>
</organism>
<feature type="chain" id="PRO_5015787619" evidence="1">
    <location>
        <begin position="20"/>
        <end position="194"/>
    </location>
</feature>
<name>A0A2T9Z7B8_9FUNG</name>